<evidence type="ECO:0000313" key="1">
    <source>
        <dbReference type="EMBL" id="KAJ0178286.1"/>
    </source>
</evidence>
<sequence>MEATEFEAGNKNHLQNVLSQSEIENFPQDVAVKINTYIDQKFEEYLTAKALHETNKTNIDDKIAKLETSLLEITAKYDETAKKLITADETVTDLENQVKSLNSELEKTRDKFIRLENEAISMKSARDAAVDERNDLTRILQRRDTEIERLTASEAALSQQLRAAIDAKCEALVLNDDIQSKELSLQYREKRIEQERTLLNSQIAGLTEEVNRLTSELQTVRLNNTSRLVSLETQFAEKVEELSAANETIAQLNEMKKTLNNRIESLTQRLTEQRDVENKMTENYKKELDAKTKLADLLRAMHDDAEAKTAELTDGITELQKLLNEATEKYGELETKYKQSEMDHEEIMEKKNEVISSLKIELEHANDLLKASNAQNLDMALNELAPSAATASKLLKSGMSLTQIYSQLVKVTDELSQQKEENRRLNITINTIVQELEEKAPLLQKQKLEYEEALETNAALSQQLESLVSECNRLRDDYNETSKIANHYNRETSKLKGELADLGRQVCFLLKELEHSRGGLLPNGDHDSSNAASNTTNSSDISSSRIISKTLVTFSDIQELQSNNQKLLRMVRDLTEKQEELERHKEQFESGEMQTKIESLKNRVLELTDAQERQTKMVNGLIRQRDMFKKLYHDHMKGKRHELSAVEASELDKSGSFTLETSSENIIKPTNFEPSSFEIKYKETEKHLELLKEEFKTYKEEKVTNERMLFDQIDNMRQEIAKLTAANSKCASTSEYNNERLKILQTNITTYKKQITSLEEKNKAYNTTIAKQEVSLQHLRDEALNAQSKLAAAEIQVENLKLETKLLKDAEVRLQTEKEMLNRERQGQSLLLKNLELIKASLERVEAENRTKLESRLDETTRECSALRRRLQEEQDRFRELAAHLERQTETAKLRMQEEKDAADLMRKEINEMRNEMTEKSKANEEIVRKLKVALAPNTDGSFDTVKKIKELENKLADKQAELKSINEQLDVAKEHIKQYCDISEGAEKQLKALNIEYENYKSETEGKLNEYTHKLQILEDKCSELEAELSLHTNGEHSNSNTKLKNELNNVKEELKAALANNDLYRSELDLAREEIKKLSESVQKAEEKYTNEMILHSTDIQTLTQVKEDLSKAQNQLNELVALKNSAVEKLENEKASWAERQKILVTENEQLSQRLKDLNDQNSLLHDQVAALGTQLSVSHASRSQSEILNESSIDTSINISVSEDDGKSSEQLFQIVKFLRKEKDIAMAKFDILQAETMRLKSQLEIVEKQLDDAKLALAAERERSEVSMITVNKQSDIMRKVETLNALTDSNRILREERDVLSQRVEDLSKSVKKLEEELTPLQEKISDISSKNETLLSENNSLKADCARWRTRVNALVERANKTSPEDWKRLQNERETLAKMLTNEKENVKKLNEEISVIKVEKAKLEEQYTGLSRQHNNLVDDNKKLLEELQTVKDDTARLTEELAKSKAELSSIYESNNKLTEDLSNKDASLTDIRNKEMQIRKIAKKYKAQYEELAKSVEEEKKKTEGEVAAADAAITETTKKLEEQINELQAKLEAEKANTEKLKQELETLRTANLDRDEKAKQVLKQAKNKIVQLTELKNSLSRELDESRTKLGAIEQSTRDEQDVRVALIKSQYEGRLSRLEKERGEAQAEKTREVEALLQKVNMLQRQLANQSSGTKQQTTTEKTTTDPPTANIKPMAGVAQQSVSVSGSRRGGEPPLASIRPMAQVGPTAPQPHDAHSTEYMPASSSRPLPRASLATTPAAPPESTQDMDTSEAGMGSSGTSDSNAQSSSHLQAPQQQAVAMVLPRIEPPSGGANAPTASASASPIPAISAAPAPPQPGTGGNAPTSVAGSQASGSVSTSHTAAGVTTTQAPPDARPQKRRLPARHLASKRSRVQGFERSVEVEYQVPTSSRCDQDDEGVIVVDSEEDDERCTGTMYREGEDEEDMEEEQEVEGGEEEEEEGDADDADNATRQESPVQSPVAGEAGEAGEEGEDGVGVGVGESEVGGSGQAVAEPDSEPHPHPPTQQIEAISSGTEPSGTLSLGGSGGDDGDDSIVPSTPTLYVPRRNDGFGEAVVSPVGGVGGAGASAAGARFTFAEAGGGGAGAAAGTLAAPATPAAHHDTHADLAAAMPPAQSDRPRTDTRTEGNDTRDWEESRAEDETPAVSSQGSEPSSPHQVAEEGREAEASAPSPAAAPRRAPAHASPHPHPHSANQRWMRAADSESGSRGRGMRSRGRPGRRSHNYMRF</sequence>
<evidence type="ECO:0000313" key="2">
    <source>
        <dbReference type="Proteomes" id="UP000824533"/>
    </source>
</evidence>
<comment type="caution">
    <text evidence="1">The sequence shown here is derived from an EMBL/GenBank/DDBJ whole genome shotgun (WGS) entry which is preliminary data.</text>
</comment>
<keyword evidence="2" id="KW-1185">Reference proteome</keyword>
<reference evidence="1 2" key="1">
    <citation type="journal article" date="2021" name="Front. Genet.">
        <title>Chromosome-Level Genome Assembly Reveals Significant Gene Expansion in the Toll and IMD Signaling Pathways of Dendrolimus kikuchii.</title>
        <authorList>
            <person name="Zhou J."/>
            <person name="Wu P."/>
            <person name="Xiong Z."/>
            <person name="Liu N."/>
            <person name="Zhao N."/>
            <person name="Ji M."/>
            <person name="Qiu Y."/>
            <person name="Yang B."/>
        </authorList>
    </citation>
    <scope>NUCLEOTIDE SEQUENCE [LARGE SCALE GENOMIC DNA]</scope>
    <source>
        <strain evidence="1">Ann1</strain>
    </source>
</reference>
<dbReference type="EMBL" id="CM034396">
    <property type="protein sequence ID" value="KAJ0178286.1"/>
    <property type="molecule type" value="Genomic_DNA"/>
</dbReference>
<gene>
    <name evidence="1" type="ORF">K1T71_006109</name>
</gene>
<protein>
    <submittedName>
        <fullName evidence="1">Uncharacterized protein</fullName>
    </submittedName>
</protein>
<dbReference type="Proteomes" id="UP000824533">
    <property type="component" value="Linkage Group LG10"/>
</dbReference>
<proteinExistence type="predicted"/>
<organism evidence="1 2">
    <name type="scientific">Dendrolimus kikuchii</name>
    <dbReference type="NCBI Taxonomy" id="765133"/>
    <lineage>
        <taxon>Eukaryota</taxon>
        <taxon>Metazoa</taxon>
        <taxon>Ecdysozoa</taxon>
        <taxon>Arthropoda</taxon>
        <taxon>Hexapoda</taxon>
        <taxon>Insecta</taxon>
        <taxon>Pterygota</taxon>
        <taxon>Neoptera</taxon>
        <taxon>Endopterygota</taxon>
        <taxon>Lepidoptera</taxon>
        <taxon>Glossata</taxon>
        <taxon>Ditrysia</taxon>
        <taxon>Bombycoidea</taxon>
        <taxon>Lasiocampidae</taxon>
        <taxon>Dendrolimus</taxon>
    </lineage>
</organism>
<accession>A0ACC1D366</accession>
<name>A0ACC1D366_9NEOP</name>